<organism evidence="1 2">
    <name type="scientific">Hydrogenivirga caldilitoris</name>
    <dbReference type="NCBI Taxonomy" id="246264"/>
    <lineage>
        <taxon>Bacteria</taxon>
        <taxon>Pseudomonadati</taxon>
        <taxon>Aquificota</taxon>
        <taxon>Aquificia</taxon>
        <taxon>Aquificales</taxon>
        <taxon>Aquificaceae</taxon>
        <taxon>Hydrogenivirga</taxon>
    </lineage>
</organism>
<keyword evidence="2" id="KW-1185">Reference proteome</keyword>
<dbReference type="RefSeq" id="WP_121013043.1">
    <property type="nucleotide sequence ID" value="NZ_RCCJ01000001.1"/>
</dbReference>
<name>A0A497XRK4_9AQUI</name>
<protein>
    <submittedName>
        <fullName evidence="1">Thioredoxin 1</fullName>
    </submittedName>
</protein>
<dbReference type="AlphaFoldDB" id="A0A497XRK4"/>
<dbReference type="SUPFAM" id="SSF52833">
    <property type="entry name" value="Thioredoxin-like"/>
    <property type="match status" value="1"/>
</dbReference>
<evidence type="ECO:0000313" key="1">
    <source>
        <dbReference type="EMBL" id="RLJ71568.1"/>
    </source>
</evidence>
<dbReference type="CDD" id="cd02947">
    <property type="entry name" value="TRX_family"/>
    <property type="match status" value="1"/>
</dbReference>
<dbReference type="EMBL" id="RCCJ01000001">
    <property type="protein sequence ID" value="RLJ71568.1"/>
    <property type="molecule type" value="Genomic_DNA"/>
</dbReference>
<dbReference type="OrthoDB" id="14746at2"/>
<proteinExistence type="predicted"/>
<evidence type="ECO:0000313" key="2">
    <source>
        <dbReference type="Proteomes" id="UP000267841"/>
    </source>
</evidence>
<dbReference type="InterPro" id="IPR036249">
    <property type="entry name" value="Thioredoxin-like_sf"/>
</dbReference>
<gene>
    <name evidence="1" type="ORF">BCF55_1872</name>
</gene>
<dbReference type="Gene3D" id="3.40.30.10">
    <property type="entry name" value="Glutaredoxin"/>
    <property type="match status" value="1"/>
</dbReference>
<reference evidence="1 2" key="1">
    <citation type="submission" date="2018-10" db="EMBL/GenBank/DDBJ databases">
        <title>Genomic Encyclopedia of Archaeal and Bacterial Type Strains, Phase II (KMG-II): from individual species to whole genera.</title>
        <authorList>
            <person name="Goeker M."/>
        </authorList>
    </citation>
    <scope>NUCLEOTIDE SEQUENCE [LARGE SCALE GENOMIC DNA]</scope>
    <source>
        <strain evidence="1 2">DSM 16510</strain>
    </source>
</reference>
<sequence length="110" mass="12930">MLEGFEEVSDRDFYEKVMASETPSVVLFADPNSPATEDFVKLLKPYIEQYGDKVKFYYMDVTKNTSFEDFGVFNFPSAMYFRDTMELDRHDFVPPPEMVEQAIKRLLRLS</sequence>
<accession>A0A497XRK4</accession>
<comment type="caution">
    <text evidence="1">The sequence shown here is derived from an EMBL/GenBank/DDBJ whole genome shotgun (WGS) entry which is preliminary data.</text>
</comment>
<dbReference type="Proteomes" id="UP000267841">
    <property type="component" value="Unassembled WGS sequence"/>
</dbReference>